<dbReference type="Proteomes" id="UP000237246">
    <property type="component" value="Unassembled WGS sequence"/>
</dbReference>
<sequence>MGSCRGWSRGVWPSAGAKGSRASTPTCAARSPGSGNTSVGRGDPPDPPPKITEISALH</sequence>
<reference evidence="2 3" key="1">
    <citation type="submission" date="2018-01" db="EMBL/GenBank/DDBJ databases">
        <title>Comparison of the Chinese Bamboo Partridge and Red Junglefowl genome sequences highlights the importance of demography in genome evolution.</title>
        <authorList>
            <person name="Tiley G.P."/>
            <person name="Kimball R.T."/>
            <person name="Braun E.L."/>
            <person name="Burleigh J.G."/>
        </authorList>
    </citation>
    <scope>NUCLEOTIDE SEQUENCE [LARGE SCALE GENOMIC DNA]</scope>
    <source>
        <strain evidence="2">RTK389</strain>
        <tissue evidence="2">Blood</tissue>
    </source>
</reference>
<dbReference type="AlphaFoldDB" id="A0A2P4S3F0"/>
<dbReference type="EMBL" id="PPHD01119527">
    <property type="protein sequence ID" value="POI18665.1"/>
    <property type="molecule type" value="Genomic_DNA"/>
</dbReference>
<accession>A0A2P4S3F0</accession>
<feature type="region of interest" description="Disordered" evidence="1">
    <location>
        <begin position="1"/>
        <end position="58"/>
    </location>
</feature>
<organism evidence="2 3">
    <name type="scientific">Bambusicola thoracicus</name>
    <name type="common">Chinese bamboo-partridge</name>
    <name type="synonym">Perdix thoracica</name>
    <dbReference type="NCBI Taxonomy" id="9083"/>
    <lineage>
        <taxon>Eukaryota</taxon>
        <taxon>Metazoa</taxon>
        <taxon>Chordata</taxon>
        <taxon>Craniata</taxon>
        <taxon>Vertebrata</taxon>
        <taxon>Euteleostomi</taxon>
        <taxon>Archelosauria</taxon>
        <taxon>Archosauria</taxon>
        <taxon>Dinosauria</taxon>
        <taxon>Saurischia</taxon>
        <taxon>Theropoda</taxon>
        <taxon>Coelurosauria</taxon>
        <taxon>Aves</taxon>
        <taxon>Neognathae</taxon>
        <taxon>Galloanserae</taxon>
        <taxon>Galliformes</taxon>
        <taxon>Phasianidae</taxon>
        <taxon>Perdicinae</taxon>
        <taxon>Bambusicola</taxon>
    </lineage>
</organism>
<comment type="caution">
    <text evidence="2">The sequence shown here is derived from an EMBL/GenBank/DDBJ whole genome shotgun (WGS) entry which is preliminary data.</text>
</comment>
<name>A0A2P4S3F0_BAMTH</name>
<evidence type="ECO:0000313" key="2">
    <source>
        <dbReference type="EMBL" id="POI18665.1"/>
    </source>
</evidence>
<keyword evidence="3" id="KW-1185">Reference proteome</keyword>
<evidence type="ECO:0000313" key="3">
    <source>
        <dbReference type="Proteomes" id="UP000237246"/>
    </source>
</evidence>
<gene>
    <name evidence="2" type="ORF">CIB84_017591</name>
</gene>
<evidence type="ECO:0000256" key="1">
    <source>
        <dbReference type="SAM" id="MobiDB-lite"/>
    </source>
</evidence>
<proteinExistence type="predicted"/>
<protein>
    <submittedName>
        <fullName evidence="2">Uncharacterized protein</fullName>
    </submittedName>
</protein>